<organism evidence="2 3">
    <name type="scientific">Dreissena polymorpha</name>
    <name type="common">Zebra mussel</name>
    <name type="synonym">Mytilus polymorpha</name>
    <dbReference type="NCBI Taxonomy" id="45954"/>
    <lineage>
        <taxon>Eukaryota</taxon>
        <taxon>Metazoa</taxon>
        <taxon>Spiralia</taxon>
        <taxon>Lophotrochozoa</taxon>
        <taxon>Mollusca</taxon>
        <taxon>Bivalvia</taxon>
        <taxon>Autobranchia</taxon>
        <taxon>Heteroconchia</taxon>
        <taxon>Euheterodonta</taxon>
        <taxon>Imparidentia</taxon>
        <taxon>Neoheterodontei</taxon>
        <taxon>Myida</taxon>
        <taxon>Dreissenoidea</taxon>
        <taxon>Dreissenidae</taxon>
        <taxon>Dreissena</taxon>
    </lineage>
</organism>
<dbReference type="CDD" id="cd04301">
    <property type="entry name" value="NAT_SF"/>
    <property type="match status" value="1"/>
</dbReference>
<evidence type="ECO:0000313" key="2">
    <source>
        <dbReference type="EMBL" id="KAH3853153.1"/>
    </source>
</evidence>
<dbReference type="Proteomes" id="UP000828390">
    <property type="component" value="Unassembled WGS sequence"/>
</dbReference>
<sequence>MQDINAALPLDGLLFELLSEGRMQALVDFLADYYFPDMPLSKSLGVVADDSLKEILKSRFSEHLSLILIDESSDEIIGIKTALTLTRSVQLNTDEIKDETMKTIWKFIYQKHNEMNVFKRFDVNVAIKFPHLGVRPDFRERGLGFKLIEAALMFFSQFALEMPCITVEVSSGHAQRIFEKYGFETIHTFLYADYKENGEVVFKNMGENVSTKVYVKQL</sequence>
<dbReference type="PANTHER" id="PTHR20905:SF1">
    <property type="entry name" value="AT07410P-RELATED"/>
    <property type="match status" value="1"/>
</dbReference>
<gene>
    <name evidence="2" type="ORF">DPMN_095675</name>
</gene>
<dbReference type="PROSITE" id="PS51186">
    <property type="entry name" value="GNAT"/>
    <property type="match status" value="1"/>
</dbReference>
<protein>
    <recommendedName>
        <fullName evidence="1">N-acetyltransferase domain-containing protein</fullName>
    </recommendedName>
</protein>
<feature type="domain" description="N-acetyltransferase" evidence="1">
    <location>
        <begin position="13"/>
        <end position="207"/>
    </location>
</feature>
<dbReference type="Pfam" id="PF13673">
    <property type="entry name" value="Acetyltransf_10"/>
    <property type="match status" value="1"/>
</dbReference>
<dbReference type="InterPro" id="IPR000182">
    <property type="entry name" value="GNAT_dom"/>
</dbReference>
<dbReference type="InterPro" id="IPR016181">
    <property type="entry name" value="Acyl_CoA_acyltransferase"/>
</dbReference>
<dbReference type="EMBL" id="JAIWYP010000003">
    <property type="protein sequence ID" value="KAH3853153.1"/>
    <property type="molecule type" value="Genomic_DNA"/>
</dbReference>
<dbReference type="AlphaFoldDB" id="A0A9D4R3T0"/>
<accession>A0A9D4R3T0</accession>
<evidence type="ECO:0000313" key="3">
    <source>
        <dbReference type="Proteomes" id="UP000828390"/>
    </source>
</evidence>
<proteinExistence type="predicted"/>
<dbReference type="SUPFAM" id="SSF55729">
    <property type="entry name" value="Acyl-CoA N-acyltransferases (Nat)"/>
    <property type="match status" value="1"/>
</dbReference>
<keyword evidence="3" id="KW-1185">Reference proteome</keyword>
<evidence type="ECO:0000259" key="1">
    <source>
        <dbReference type="PROSITE" id="PS51186"/>
    </source>
</evidence>
<reference evidence="2" key="2">
    <citation type="submission" date="2020-11" db="EMBL/GenBank/DDBJ databases">
        <authorList>
            <person name="McCartney M.A."/>
            <person name="Auch B."/>
            <person name="Kono T."/>
            <person name="Mallez S."/>
            <person name="Becker A."/>
            <person name="Gohl D.M."/>
            <person name="Silverstein K.A.T."/>
            <person name="Koren S."/>
            <person name="Bechman K.B."/>
            <person name="Herman A."/>
            <person name="Abrahante J.E."/>
            <person name="Garbe J."/>
        </authorList>
    </citation>
    <scope>NUCLEOTIDE SEQUENCE</scope>
    <source>
        <strain evidence="2">Duluth1</strain>
        <tissue evidence="2">Whole animal</tissue>
    </source>
</reference>
<comment type="caution">
    <text evidence="2">The sequence shown here is derived from an EMBL/GenBank/DDBJ whole genome shotgun (WGS) entry which is preliminary data.</text>
</comment>
<name>A0A9D4R3T0_DREPO</name>
<dbReference type="PANTHER" id="PTHR20905">
    <property type="entry name" value="N-ACETYLTRANSFERASE-RELATED"/>
    <property type="match status" value="1"/>
</dbReference>
<reference evidence="2" key="1">
    <citation type="journal article" date="2019" name="bioRxiv">
        <title>The Genome of the Zebra Mussel, Dreissena polymorpha: A Resource for Invasive Species Research.</title>
        <authorList>
            <person name="McCartney M.A."/>
            <person name="Auch B."/>
            <person name="Kono T."/>
            <person name="Mallez S."/>
            <person name="Zhang Y."/>
            <person name="Obille A."/>
            <person name="Becker A."/>
            <person name="Abrahante J.E."/>
            <person name="Garbe J."/>
            <person name="Badalamenti J.P."/>
            <person name="Herman A."/>
            <person name="Mangelson H."/>
            <person name="Liachko I."/>
            <person name="Sullivan S."/>
            <person name="Sone E.D."/>
            <person name="Koren S."/>
            <person name="Silverstein K.A.T."/>
            <person name="Beckman K.B."/>
            <person name="Gohl D.M."/>
        </authorList>
    </citation>
    <scope>NUCLEOTIDE SEQUENCE</scope>
    <source>
        <strain evidence="2">Duluth1</strain>
        <tissue evidence="2">Whole animal</tissue>
    </source>
</reference>
<dbReference type="Gene3D" id="3.40.630.30">
    <property type="match status" value="1"/>
</dbReference>
<dbReference type="GO" id="GO:0008080">
    <property type="term" value="F:N-acetyltransferase activity"/>
    <property type="evidence" value="ECO:0007669"/>
    <property type="project" value="TreeGrafter"/>
</dbReference>